<dbReference type="GO" id="GO:0005829">
    <property type="term" value="C:cytosol"/>
    <property type="evidence" value="ECO:0007669"/>
    <property type="project" value="TreeGrafter"/>
</dbReference>
<dbReference type="AlphaFoldDB" id="A0A094Z4B7"/>
<dbReference type="CDD" id="cd03442">
    <property type="entry name" value="BFIT_BACH"/>
    <property type="match status" value="1"/>
</dbReference>
<sequence length="132" mass="14542">MNNRLHSSGKLTLKVQTMPTDINIDGNIFGGWIMSQIDLACGICASEVAKSRVVTKAVKELLFEKPVYVGDLVHIYTNVRAIGRTSVTIYCDVWTSTRNALDCLQKTSEATFIMVAVDEQGVPKPIKPLDVK</sequence>
<evidence type="ECO:0000256" key="3">
    <source>
        <dbReference type="PROSITE-ProRule" id="PRU01106"/>
    </source>
</evidence>
<name>A0A094Z4B7_9HYPH</name>
<evidence type="ECO:0000259" key="4">
    <source>
        <dbReference type="PROSITE" id="PS51770"/>
    </source>
</evidence>
<dbReference type="Proteomes" id="UP000033731">
    <property type="component" value="Unassembled WGS sequence"/>
</dbReference>
<evidence type="ECO:0000313" key="5">
    <source>
        <dbReference type="EMBL" id="KJZ82640.1"/>
    </source>
</evidence>
<dbReference type="Pfam" id="PF03061">
    <property type="entry name" value="4HBT"/>
    <property type="match status" value="1"/>
</dbReference>
<dbReference type="EC" id="3.1.2.20" evidence="5"/>
<comment type="caution">
    <text evidence="5">The sequence shown here is derived from an EMBL/GenBank/DDBJ whole genome shotgun (WGS) entry which is preliminary data.</text>
</comment>
<dbReference type="RefSeq" id="WP_034441617.1">
    <property type="nucleotide sequence ID" value="NZ_JMTK01000001.1"/>
</dbReference>
<dbReference type="InterPro" id="IPR040170">
    <property type="entry name" value="Cytosol_ACT"/>
</dbReference>
<dbReference type="GO" id="GO:0009062">
    <property type="term" value="P:fatty acid catabolic process"/>
    <property type="evidence" value="ECO:0007669"/>
    <property type="project" value="TreeGrafter"/>
</dbReference>
<dbReference type="GO" id="GO:0006637">
    <property type="term" value="P:acyl-CoA metabolic process"/>
    <property type="evidence" value="ECO:0007669"/>
    <property type="project" value="TreeGrafter"/>
</dbReference>
<evidence type="ECO:0000313" key="6">
    <source>
        <dbReference type="Proteomes" id="UP000033731"/>
    </source>
</evidence>
<organism evidence="5 6">
    <name type="scientific">Candidatus Liberibacter solanacearum</name>
    <dbReference type="NCBI Taxonomy" id="556287"/>
    <lineage>
        <taxon>Bacteria</taxon>
        <taxon>Pseudomonadati</taxon>
        <taxon>Pseudomonadota</taxon>
        <taxon>Alphaproteobacteria</taxon>
        <taxon>Hyphomicrobiales</taxon>
        <taxon>Rhizobiaceae</taxon>
        <taxon>Liberibacter</taxon>
    </lineage>
</organism>
<keyword evidence="2 3" id="KW-0378">Hydrolase</keyword>
<gene>
    <name evidence="5" type="ORF">DJ66_0249</name>
</gene>
<protein>
    <submittedName>
        <fullName evidence="5">Acyl-CoA hydrolase</fullName>
        <ecNumber evidence="5">3.1.2.20</ecNumber>
    </submittedName>
</protein>
<evidence type="ECO:0000256" key="2">
    <source>
        <dbReference type="ARBA" id="ARBA00022801"/>
    </source>
</evidence>
<reference evidence="5 6" key="1">
    <citation type="journal article" date="2015" name="Phytopathology">
        <title>Genomes of Candidatus Liberibacter solanacearum haplotype A from New Zealand and the USA suggest significant genome plasticity in the species.</title>
        <authorList>
            <person name="Thompson S.M."/>
            <person name="Johnson C.P."/>
            <person name="Lu A.Y."/>
            <person name="Frampton R.A."/>
            <person name="Sullivan K.L."/>
            <person name="Fiers M.W."/>
            <person name="Crowhurst R.N."/>
            <person name="Pitman A.R."/>
            <person name="Scott I."/>
            <person name="Gudmestad N.C."/>
            <person name="Smith G.R."/>
        </authorList>
    </citation>
    <scope>NUCLEOTIDE SEQUENCE [LARGE SCALE GENOMIC DNA]</scope>
    <source>
        <strain evidence="5 6">LsoNZ1</strain>
    </source>
</reference>
<feature type="domain" description="HotDog ACOT-type" evidence="4">
    <location>
        <begin position="7"/>
        <end position="120"/>
    </location>
</feature>
<dbReference type="PANTHER" id="PTHR11049">
    <property type="entry name" value="ACYL COENZYME A THIOESTER HYDROLASE"/>
    <property type="match status" value="1"/>
</dbReference>
<dbReference type="InterPro" id="IPR029069">
    <property type="entry name" value="HotDog_dom_sf"/>
</dbReference>
<accession>A0A094Z4B7</accession>
<proteinExistence type="inferred from homology"/>
<dbReference type="Gene3D" id="3.10.129.10">
    <property type="entry name" value="Hotdog Thioesterase"/>
    <property type="match status" value="1"/>
</dbReference>
<dbReference type="PROSITE" id="PS51770">
    <property type="entry name" value="HOTDOG_ACOT"/>
    <property type="match status" value="1"/>
</dbReference>
<dbReference type="PATRIC" id="fig|556287.8.peg.227"/>
<keyword evidence="6" id="KW-1185">Reference proteome</keyword>
<comment type="similarity">
    <text evidence="1">Belongs to the acyl coenzyme A hydrolase family.</text>
</comment>
<evidence type="ECO:0000256" key="1">
    <source>
        <dbReference type="ARBA" id="ARBA00010458"/>
    </source>
</evidence>
<dbReference type="GO" id="GO:0052816">
    <property type="term" value="F:long-chain fatty acyl-CoA hydrolase activity"/>
    <property type="evidence" value="ECO:0007669"/>
    <property type="project" value="TreeGrafter"/>
</dbReference>
<dbReference type="SUPFAM" id="SSF54637">
    <property type="entry name" value="Thioesterase/thiol ester dehydrase-isomerase"/>
    <property type="match status" value="1"/>
</dbReference>
<dbReference type="EMBL" id="JMTK01000001">
    <property type="protein sequence ID" value="KJZ82640.1"/>
    <property type="molecule type" value="Genomic_DNA"/>
</dbReference>
<dbReference type="InterPro" id="IPR006683">
    <property type="entry name" value="Thioestr_dom"/>
</dbReference>
<dbReference type="InterPro" id="IPR033120">
    <property type="entry name" value="HOTDOG_ACOT"/>
</dbReference>
<dbReference type="PANTHER" id="PTHR11049:SF5">
    <property type="entry name" value="ACYL-COA THIOESTER HYDROLASE YCIA"/>
    <property type="match status" value="1"/>
</dbReference>